<keyword evidence="2" id="KW-0808">Transferase</keyword>
<sequence length="236" mass="27381">MNVVYQQHSQMSSFTDSIFAHTSEIVFLRTFEDGSKSVVKLLAQNEERKGQEYRIMKALQGKIRIPQVTKYAEIDLVYKNKKYLEMIVMEYVPGSTIGVDMIYSKEEGKKIALQAIDLVQNMHEAGFVHGDLHTRNFIWDGEKLTLIDFGRSYSIDLHQNVKRGTFQPTSEHVRNLCTEPPHASFIGDLYCDWERYSTVKHEYKDLALCLQHVIGRNLYKEVGPDLNKFRQVVQDL</sequence>
<reference evidence="2" key="1">
    <citation type="submission" date="2018-03" db="EMBL/GenBank/DDBJ databases">
        <authorList>
            <consortium name="Urmite Genomes"/>
        </authorList>
    </citation>
    <scope>NUCLEOTIDE SEQUENCE [LARGE SCALE GENOMIC DNA]</scope>
    <source>
        <strain evidence="2">IHUMI-27.7</strain>
    </source>
</reference>
<keyword evidence="3" id="KW-1185">Reference proteome</keyword>
<dbReference type="EMBL" id="LT994651">
    <property type="protein sequence ID" value="SPN79609.1"/>
    <property type="molecule type" value="Genomic_DNA"/>
</dbReference>
<gene>
    <name evidence="2" type="ORF">BRZCDTV_438</name>
</gene>
<dbReference type="InterPro" id="IPR011009">
    <property type="entry name" value="Kinase-like_dom_sf"/>
</dbReference>
<accession>A0A2R8FF43</accession>
<dbReference type="PANTHER" id="PTHR37171:SF1">
    <property type="entry name" value="SERINE_THREONINE-PROTEIN KINASE YRZF-RELATED"/>
    <property type="match status" value="1"/>
</dbReference>
<evidence type="ECO:0000313" key="3">
    <source>
        <dbReference type="Proteomes" id="UP000273054"/>
    </source>
</evidence>
<keyword evidence="2" id="KW-0723">Serine/threonine-protein kinase</keyword>
<evidence type="ECO:0000313" key="2">
    <source>
        <dbReference type="EMBL" id="SPN79609.1"/>
    </source>
</evidence>
<protein>
    <submittedName>
        <fullName evidence="2">Serine/Threonine protein kinase</fullName>
    </submittedName>
</protein>
<dbReference type="Pfam" id="PF00069">
    <property type="entry name" value="Pkinase"/>
    <property type="match status" value="1"/>
</dbReference>
<organism evidence="2">
    <name type="scientific">Brazilian cedratvirus IHUMI</name>
    <dbReference type="NCBI Taxonomy" id="2126980"/>
    <lineage>
        <taxon>Viruses</taxon>
        <taxon>Pithoviruses</taxon>
        <taxon>Orthocedratvirinae</taxon>
        <taxon>Alphacedratvirus</taxon>
        <taxon>Alphacedratvirus brasiliense</taxon>
    </lineage>
</organism>
<dbReference type="PANTHER" id="PTHR37171">
    <property type="entry name" value="SERINE/THREONINE-PROTEIN KINASE YRZF-RELATED"/>
    <property type="match status" value="1"/>
</dbReference>
<name>A0A2R8FF43_9VIRU</name>
<keyword evidence="2" id="KW-0418">Kinase</keyword>
<evidence type="ECO:0000259" key="1">
    <source>
        <dbReference type="PROSITE" id="PS50011"/>
    </source>
</evidence>
<dbReference type="GO" id="GO:0004674">
    <property type="term" value="F:protein serine/threonine kinase activity"/>
    <property type="evidence" value="ECO:0007669"/>
    <property type="project" value="UniProtKB-KW"/>
</dbReference>
<proteinExistence type="predicted"/>
<feature type="domain" description="Protein kinase" evidence="1">
    <location>
        <begin position="1"/>
        <end position="236"/>
    </location>
</feature>
<dbReference type="GO" id="GO:0005524">
    <property type="term" value="F:ATP binding"/>
    <property type="evidence" value="ECO:0007669"/>
    <property type="project" value="InterPro"/>
</dbReference>
<dbReference type="Gene3D" id="1.10.510.10">
    <property type="entry name" value="Transferase(Phosphotransferase) domain 1"/>
    <property type="match status" value="1"/>
</dbReference>
<dbReference type="InterPro" id="IPR052396">
    <property type="entry name" value="Meiotic_Drive_Suppr_Kinase"/>
</dbReference>
<dbReference type="SUPFAM" id="SSF56112">
    <property type="entry name" value="Protein kinase-like (PK-like)"/>
    <property type="match status" value="1"/>
</dbReference>
<dbReference type="Proteomes" id="UP000273054">
    <property type="component" value="Segment"/>
</dbReference>
<dbReference type="PROSITE" id="PS50011">
    <property type="entry name" value="PROTEIN_KINASE_DOM"/>
    <property type="match status" value="1"/>
</dbReference>
<dbReference type="InterPro" id="IPR000719">
    <property type="entry name" value="Prot_kinase_dom"/>
</dbReference>